<dbReference type="InterPro" id="IPR050736">
    <property type="entry name" value="Sensor_HK_Regulatory"/>
</dbReference>
<dbReference type="Pfam" id="PF00512">
    <property type="entry name" value="HisKA"/>
    <property type="match status" value="1"/>
</dbReference>
<keyword evidence="6" id="KW-0902">Two-component regulatory system</keyword>
<sequence>MQKRILILDNSSVLAMRLKVLLELLTCHVDLHHYSDFEPSEEPIYYEAIIFASGVPEKLVLQIQQLYGEVNTFLLAPNVEGNKLRDSFTKLANALPNALIIHPFYNNKDVIGLLEEGLAIGAANLDIKLPKILLVDDNKERLCGLESSLKGAHIDVITADTDYAAIGRAALHQIDILVSDFNMGDISGIDIFRQIKSVNPNCRCILVTSKPHQSALIEAVRLGVDDVLEKPLNESVLLQAIYKLWHNEQLERNNLELVDRLQDTVDALIEKDSLLRVIYKNTPDAIAIFNNDGAILEANDAFLNLFSRNEDELKNLSFFELLDSNISNEIKRNIDSFHTQFNFEFVVNTMKDDIIPFSGSFSEIDVHGETATAVILKNIAHLKRKQELLEEAKQVLEEKVNVRTKELEAAKDQAEFANKSKSEFLANMSHELRTPMHSILSFSQFGLDKLSSDPIPKDKLHKYLSRIESSGKRLLSLLNNLLDLSKLDAGKFPFNPTEHNLNQLVRTSIDDMSGALLSKSIKVHFVPELDPFFVICDCDQIAQVIRNLLGNAIKFSDEKSEIEVVIDHFNNEVQLAVIDSGLGIPEDEVETIFNKFEQSSKTNRGAGGTGLGLAICKEFIELHKGKIWAQNNIEKGATVFVSLPVCASFD</sequence>
<dbReference type="SMART" id="SM00388">
    <property type="entry name" value="HisKA"/>
    <property type="match status" value="1"/>
</dbReference>
<comment type="catalytic activity">
    <reaction evidence="1">
        <text>ATP + protein L-histidine = ADP + protein N-phospho-L-histidine.</text>
        <dbReference type="EC" id="2.7.13.3"/>
    </reaction>
</comment>
<dbReference type="InterPro" id="IPR011006">
    <property type="entry name" value="CheY-like_superfamily"/>
</dbReference>
<dbReference type="InterPro" id="IPR003594">
    <property type="entry name" value="HATPase_dom"/>
</dbReference>
<dbReference type="InterPro" id="IPR035965">
    <property type="entry name" value="PAS-like_dom_sf"/>
</dbReference>
<dbReference type="Gene3D" id="3.30.565.10">
    <property type="entry name" value="Histidine kinase-like ATPase, C-terminal domain"/>
    <property type="match status" value="1"/>
</dbReference>
<evidence type="ECO:0000313" key="12">
    <source>
        <dbReference type="EMBL" id="AIY64644.1"/>
    </source>
</evidence>
<dbReference type="InterPro" id="IPR013767">
    <property type="entry name" value="PAS_fold"/>
</dbReference>
<feature type="coiled-coil region" evidence="8">
    <location>
        <begin position="379"/>
        <end position="413"/>
    </location>
</feature>
<dbReference type="InterPro" id="IPR005467">
    <property type="entry name" value="His_kinase_dom"/>
</dbReference>
<dbReference type="SMART" id="SM00387">
    <property type="entry name" value="HATPase_c"/>
    <property type="match status" value="1"/>
</dbReference>
<dbReference type="PROSITE" id="PS50109">
    <property type="entry name" value="HIS_KIN"/>
    <property type="match status" value="1"/>
</dbReference>
<dbReference type="EC" id="2.7.13.3" evidence="2"/>
<dbReference type="InterPro" id="IPR004358">
    <property type="entry name" value="Sig_transdc_His_kin-like_C"/>
</dbReference>
<evidence type="ECO:0000256" key="7">
    <source>
        <dbReference type="PROSITE-ProRule" id="PRU00169"/>
    </source>
</evidence>
<dbReference type="eggNOG" id="COG2205">
    <property type="taxonomic scope" value="Bacteria"/>
</dbReference>
<dbReference type="Pfam" id="PF00989">
    <property type="entry name" value="PAS"/>
    <property type="match status" value="1"/>
</dbReference>
<dbReference type="EMBL" id="CP009888">
    <property type="protein sequence ID" value="AIY64644.1"/>
    <property type="molecule type" value="Genomic_DNA"/>
</dbReference>
<dbReference type="SUPFAM" id="SSF55785">
    <property type="entry name" value="PYP-like sensor domain (PAS domain)"/>
    <property type="match status" value="1"/>
</dbReference>
<dbReference type="InterPro" id="IPR036097">
    <property type="entry name" value="HisK_dim/P_sf"/>
</dbReference>
<dbReference type="SUPFAM" id="SSF52172">
    <property type="entry name" value="CheY-like"/>
    <property type="match status" value="1"/>
</dbReference>
<dbReference type="InterPro" id="IPR001789">
    <property type="entry name" value="Sig_transdc_resp-reg_receiver"/>
</dbReference>
<evidence type="ECO:0000256" key="1">
    <source>
        <dbReference type="ARBA" id="ARBA00000085"/>
    </source>
</evidence>
<dbReference type="STRING" id="1348114.OM33_05425"/>
<proteinExistence type="predicted"/>
<dbReference type="HOGENOM" id="CLU_421428_0_0_6"/>
<dbReference type="InterPro" id="IPR036890">
    <property type="entry name" value="HATPase_C_sf"/>
</dbReference>
<evidence type="ECO:0000256" key="2">
    <source>
        <dbReference type="ARBA" id="ARBA00012438"/>
    </source>
</evidence>
<evidence type="ECO:0000256" key="6">
    <source>
        <dbReference type="ARBA" id="ARBA00023012"/>
    </source>
</evidence>
<dbReference type="InterPro" id="IPR000014">
    <property type="entry name" value="PAS"/>
</dbReference>
<dbReference type="SMART" id="SM00091">
    <property type="entry name" value="PAS"/>
    <property type="match status" value="1"/>
</dbReference>
<keyword evidence="4" id="KW-0808">Transferase</keyword>
<dbReference type="PANTHER" id="PTHR43711">
    <property type="entry name" value="TWO-COMPONENT HISTIDINE KINASE"/>
    <property type="match status" value="1"/>
</dbReference>
<name>A0A0A7EDH1_9GAMM</name>
<evidence type="ECO:0000259" key="9">
    <source>
        <dbReference type="PROSITE" id="PS50109"/>
    </source>
</evidence>
<protein>
    <recommendedName>
        <fullName evidence="2">histidine kinase</fullName>
        <ecNumber evidence="2">2.7.13.3</ecNumber>
    </recommendedName>
</protein>
<feature type="domain" description="Response regulatory" evidence="10">
    <location>
        <begin position="131"/>
        <end position="245"/>
    </location>
</feature>
<dbReference type="RefSeq" id="WP_038639697.1">
    <property type="nucleotide sequence ID" value="NZ_CP009888.1"/>
</dbReference>
<dbReference type="FunFam" id="3.30.565.10:FF:000006">
    <property type="entry name" value="Sensor histidine kinase WalK"/>
    <property type="match status" value="1"/>
</dbReference>
<dbReference type="InterPro" id="IPR003661">
    <property type="entry name" value="HisK_dim/P_dom"/>
</dbReference>
<evidence type="ECO:0000313" key="13">
    <source>
        <dbReference type="Proteomes" id="UP000030341"/>
    </source>
</evidence>
<keyword evidence="3 7" id="KW-0597">Phosphoprotein</keyword>
<dbReference type="PROSITE" id="PS50110">
    <property type="entry name" value="RESPONSE_REGULATORY"/>
    <property type="match status" value="1"/>
</dbReference>
<dbReference type="OrthoDB" id="9770795at2"/>
<dbReference type="SUPFAM" id="SSF55874">
    <property type="entry name" value="ATPase domain of HSP90 chaperone/DNA topoisomerase II/histidine kinase"/>
    <property type="match status" value="1"/>
</dbReference>
<dbReference type="Pfam" id="PF00072">
    <property type="entry name" value="Response_reg"/>
    <property type="match status" value="1"/>
</dbReference>
<evidence type="ECO:0000256" key="4">
    <source>
        <dbReference type="ARBA" id="ARBA00022679"/>
    </source>
</evidence>
<dbReference type="NCBIfam" id="TIGR00229">
    <property type="entry name" value="sensory_box"/>
    <property type="match status" value="1"/>
</dbReference>
<gene>
    <name evidence="12" type="ORF">OM33_05425</name>
</gene>
<keyword evidence="8" id="KW-0175">Coiled coil</keyword>
<dbReference type="PRINTS" id="PR00344">
    <property type="entry name" value="BCTRLSENSOR"/>
</dbReference>
<dbReference type="CDD" id="cd00130">
    <property type="entry name" value="PAS"/>
    <property type="match status" value="1"/>
</dbReference>
<evidence type="ECO:0000259" key="10">
    <source>
        <dbReference type="PROSITE" id="PS50110"/>
    </source>
</evidence>
<dbReference type="Gene3D" id="1.10.287.130">
    <property type="match status" value="1"/>
</dbReference>
<dbReference type="Gene3D" id="3.40.50.2300">
    <property type="match status" value="1"/>
</dbReference>
<dbReference type="AlphaFoldDB" id="A0A0A7EDH1"/>
<dbReference type="CDD" id="cd00082">
    <property type="entry name" value="HisKA"/>
    <property type="match status" value="1"/>
</dbReference>
<evidence type="ECO:0000256" key="3">
    <source>
        <dbReference type="ARBA" id="ARBA00022553"/>
    </source>
</evidence>
<evidence type="ECO:0000259" key="11">
    <source>
        <dbReference type="PROSITE" id="PS50112"/>
    </source>
</evidence>
<dbReference type="GO" id="GO:0005886">
    <property type="term" value="C:plasma membrane"/>
    <property type="evidence" value="ECO:0007669"/>
    <property type="project" value="UniProtKB-ARBA"/>
</dbReference>
<accession>A0A0A7EDH1</accession>
<keyword evidence="5 12" id="KW-0418">Kinase</keyword>
<dbReference type="SMART" id="SM00448">
    <property type="entry name" value="REC"/>
    <property type="match status" value="1"/>
</dbReference>
<dbReference type="KEGG" id="pseo:OM33_05425"/>
<feature type="modified residue" description="4-aspartylphosphate" evidence="7">
    <location>
        <position position="180"/>
    </location>
</feature>
<keyword evidence="13" id="KW-1185">Reference proteome</keyword>
<dbReference type="SUPFAM" id="SSF47384">
    <property type="entry name" value="Homodimeric domain of signal transducing histidine kinase"/>
    <property type="match status" value="1"/>
</dbReference>
<feature type="domain" description="PAS" evidence="11">
    <location>
        <begin position="271"/>
        <end position="335"/>
    </location>
</feature>
<dbReference type="Proteomes" id="UP000030341">
    <property type="component" value="Chromosome 1"/>
</dbReference>
<dbReference type="Gene3D" id="3.30.450.20">
    <property type="entry name" value="PAS domain"/>
    <property type="match status" value="1"/>
</dbReference>
<reference evidence="12 13" key="1">
    <citation type="submission" date="2014-11" db="EMBL/GenBank/DDBJ databases">
        <title>Complete Genome Sequence of Pseudoalteromonas sp. Strain OCN003 Isolated from Kaneohe Bay, Oahu, Hawaii.</title>
        <authorList>
            <person name="Beurmann S."/>
            <person name="Videau P."/>
            <person name="Ushijima B."/>
            <person name="Smith A.M."/>
            <person name="Aeby G.S."/>
            <person name="Callahan S.M."/>
            <person name="Belcaid M."/>
        </authorList>
    </citation>
    <scope>NUCLEOTIDE SEQUENCE [LARGE SCALE GENOMIC DNA]</scope>
    <source>
        <strain evidence="12 13">OCN003</strain>
    </source>
</reference>
<evidence type="ECO:0000256" key="5">
    <source>
        <dbReference type="ARBA" id="ARBA00022777"/>
    </source>
</evidence>
<dbReference type="GO" id="GO:0000155">
    <property type="term" value="F:phosphorelay sensor kinase activity"/>
    <property type="evidence" value="ECO:0007669"/>
    <property type="project" value="InterPro"/>
</dbReference>
<organism evidence="12 13">
    <name type="scientific">Pseudoalteromonas piratica</name>
    <dbReference type="NCBI Taxonomy" id="1348114"/>
    <lineage>
        <taxon>Bacteria</taxon>
        <taxon>Pseudomonadati</taxon>
        <taxon>Pseudomonadota</taxon>
        <taxon>Gammaproteobacteria</taxon>
        <taxon>Alteromonadales</taxon>
        <taxon>Pseudoalteromonadaceae</taxon>
        <taxon>Pseudoalteromonas</taxon>
    </lineage>
</organism>
<dbReference type="CDD" id="cd00156">
    <property type="entry name" value="REC"/>
    <property type="match status" value="1"/>
</dbReference>
<evidence type="ECO:0000256" key="8">
    <source>
        <dbReference type="SAM" id="Coils"/>
    </source>
</evidence>
<dbReference type="PROSITE" id="PS50112">
    <property type="entry name" value="PAS"/>
    <property type="match status" value="1"/>
</dbReference>
<feature type="domain" description="Histidine kinase" evidence="9">
    <location>
        <begin position="427"/>
        <end position="647"/>
    </location>
</feature>
<dbReference type="Pfam" id="PF02518">
    <property type="entry name" value="HATPase_c"/>
    <property type="match status" value="1"/>
</dbReference>
<dbReference type="PANTHER" id="PTHR43711:SF1">
    <property type="entry name" value="HISTIDINE KINASE 1"/>
    <property type="match status" value="1"/>
</dbReference>